<dbReference type="EMBL" id="NAFL01000251">
    <property type="protein sequence ID" value="OSJ32149.1"/>
    <property type="molecule type" value="Genomic_DNA"/>
</dbReference>
<reference evidence="1 2" key="1">
    <citation type="submission" date="2017-03" db="EMBL/GenBank/DDBJ databases">
        <title>Whole genome sequences of fourteen strains of Bradyrhizobium canariense and one strain of Bradyrhizobium japonicum isolated from Lupinus (Papilionoideae: Genisteae) species in Algeria.</title>
        <authorList>
            <person name="Crovadore J."/>
            <person name="Chekireb D."/>
            <person name="Brachmann A."/>
            <person name="Chablais R."/>
            <person name="Cochard B."/>
            <person name="Lefort F."/>
        </authorList>
    </citation>
    <scope>NUCLEOTIDE SEQUENCE [LARGE SCALE GENOMIC DNA]</scope>
    <source>
        <strain evidence="1 2">UBMA197</strain>
    </source>
</reference>
<dbReference type="RefSeq" id="WP_085401395.1">
    <property type="nucleotide sequence ID" value="NZ_NAFL01000251.1"/>
</dbReference>
<protein>
    <submittedName>
        <fullName evidence="1">Uncharacterized protein</fullName>
    </submittedName>
</protein>
<name>A0A1Y2JN49_BRAJP</name>
<evidence type="ECO:0000313" key="1">
    <source>
        <dbReference type="EMBL" id="OSJ32149.1"/>
    </source>
</evidence>
<evidence type="ECO:0000313" key="2">
    <source>
        <dbReference type="Proteomes" id="UP000193335"/>
    </source>
</evidence>
<dbReference type="Proteomes" id="UP000193335">
    <property type="component" value="Unassembled WGS sequence"/>
</dbReference>
<accession>A0A1Y2JN49</accession>
<proteinExistence type="predicted"/>
<dbReference type="AlphaFoldDB" id="A0A1Y2JN49"/>
<comment type="caution">
    <text evidence="1">The sequence shown here is derived from an EMBL/GenBank/DDBJ whole genome shotgun (WGS) entry which is preliminary data.</text>
</comment>
<sequence>MKLVRFDGGKTGLMVELPSGPHVLDVIGSLGALAPDDPISQGVLNGMLKDNGKWSALIEHWPLARVGLRRLGLLALADPKAERLVIRRADEARIADPAEDPDAIVAIDIAVPSRIKLDPTGREAMTRQFSAADHRVVALDAYKTTKS</sequence>
<organism evidence="1 2">
    <name type="scientific">Bradyrhizobium japonicum</name>
    <dbReference type="NCBI Taxonomy" id="375"/>
    <lineage>
        <taxon>Bacteria</taxon>
        <taxon>Pseudomonadati</taxon>
        <taxon>Pseudomonadota</taxon>
        <taxon>Alphaproteobacteria</taxon>
        <taxon>Hyphomicrobiales</taxon>
        <taxon>Nitrobacteraceae</taxon>
        <taxon>Bradyrhizobium</taxon>
    </lineage>
</organism>
<gene>
    <name evidence="1" type="ORF">BSZ19_20135</name>
</gene>